<accession>A0A0L0G8N9</accession>
<dbReference type="AlphaFoldDB" id="A0A0L0G8N9"/>
<sequence length="184" mass="21106">MLSQTVGPDMTFDKPTGNTGEENVGETRRAVGTSRIDCATMEPSCEVEQYDATRGANVSLTHGISALPEGNCSGAALSIDTMEIRSSTVRYLYFLGGHFQYVYLHDTTSFWGRNYNRGVHRFQNFRFNQKQEPNQPPQTQNDLIYFVVKYWENEVTLSEWHTSNTARSAINKWCWVCWVMSYLF</sequence>
<organism evidence="2 3">
    <name type="scientific">Sphaeroforma arctica JP610</name>
    <dbReference type="NCBI Taxonomy" id="667725"/>
    <lineage>
        <taxon>Eukaryota</taxon>
        <taxon>Ichthyosporea</taxon>
        <taxon>Ichthyophonida</taxon>
        <taxon>Sphaeroforma</taxon>
    </lineage>
</organism>
<protein>
    <submittedName>
        <fullName evidence="2">Uncharacterized protein</fullName>
    </submittedName>
</protein>
<dbReference type="GeneID" id="25903042"/>
<dbReference type="RefSeq" id="XP_014159181.1">
    <property type="nucleotide sequence ID" value="XM_014303706.1"/>
</dbReference>
<name>A0A0L0G8N9_9EUKA</name>
<evidence type="ECO:0000313" key="3">
    <source>
        <dbReference type="Proteomes" id="UP000054560"/>
    </source>
</evidence>
<evidence type="ECO:0000313" key="2">
    <source>
        <dbReference type="EMBL" id="KNC85279.1"/>
    </source>
</evidence>
<evidence type="ECO:0000256" key="1">
    <source>
        <dbReference type="SAM" id="MobiDB-lite"/>
    </source>
</evidence>
<dbReference type="Proteomes" id="UP000054560">
    <property type="component" value="Unassembled WGS sequence"/>
</dbReference>
<keyword evidence="3" id="KW-1185">Reference proteome</keyword>
<reference evidence="2 3" key="1">
    <citation type="submission" date="2011-02" db="EMBL/GenBank/DDBJ databases">
        <title>The Genome Sequence of Sphaeroforma arctica JP610.</title>
        <authorList>
            <consortium name="The Broad Institute Genome Sequencing Platform"/>
            <person name="Russ C."/>
            <person name="Cuomo C."/>
            <person name="Young S.K."/>
            <person name="Zeng Q."/>
            <person name="Gargeya S."/>
            <person name="Alvarado L."/>
            <person name="Berlin A."/>
            <person name="Chapman S.B."/>
            <person name="Chen Z."/>
            <person name="Freedman E."/>
            <person name="Gellesch M."/>
            <person name="Goldberg J."/>
            <person name="Griggs A."/>
            <person name="Gujja S."/>
            <person name="Heilman E."/>
            <person name="Heiman D."/>
            <person name="Howarth C."/>
            <person name="Mehta T."/>
            <person name="Neiman D."/>
            <person name="Pearson M."/>
            <person name="Roberts A."/>
            <person name="Saif S."/>
            <person name="Shea T."/>
            <person name="Shenoy N."/>
            <person name="Sisk P."/>
            <person name="Stolte C."/>
            <person name="Sykes S."/>
            <person name="White J."/>
            <person name="Yandava C."/>
            <person name="Burger G."/>
            <person name="Gray M.W."/>
            <person name="Holland P.W.H."/>
            <person name="King N."/>
            <person name="Lang F.B.F."/>
            <person name="Roger A.J."/>
            <person name="Ruiz-Trillo I."/>
            <person name="Haas B."/>
            <person name="Nusbaum C."/>
            <person name="Birren B."/>
        </authorList>
    </citation>
    <scope>NUCLEOTIDE SEQUENCE [LARGE SCALE GENOMIC DNA]</scope>
    <source>
        <strain evidence="2 3">JP610</strain>
    </source>
</reference>
<gene>
    <name evidence="2" type="ORF">SARC_02538</name>
</gene>
<feature type="region of interest" description="Disordered" evidence="1">
    <location>
        <begin position="1"/>
        <end position="24"/>
    </location>
</feature>
<dbReference type="EMBL" id="KQ241711">
    <property type="protein sequence ID" value="KNC85279.1"/>
    <property type="molecule type" value="Genomic_DNA"/>
</dbReference>
<proteinExistence type="predicted"/>